<dbReference type="Gene3D" id="3.40.50.2000">
    <property type="entry name" value="Glycogen Phosphorylase B"/>
    <property type="match status" value="1"/>
</dbReference>
<organism evidence="3 4">
    <name type="scientific">Ectopseudomonas composti</name>
    <dbReference type="NCBI Taxonomy" id="658457"/>
    <lineage>
        <taxon>Bacteria</taxon>
        <taxon>Pseudomonadati</taxon>
        <taxon>Pseudomonadota</taxon>
        <taxon>Gammaproteobacteria</taxon>
        <taxon>Pseudomonadales</taxon>
        <taxon>Pseudomonadaceae</taxon>
        <taxon>Ectopseudomonas</taxon>
    </lineage>
</organism>
<dbReference type="Pfam" id="PF01075">
    <property type="entry name" value="Glyco_transf_9"/>
    <property type="match status" value="1"/>
</dbReference>
<evidence type="ECO:0000256" key="1">
    <source>
        <dbReference type="ARBA" id="ARBA00022676"/>
    </source>
</evidence>
<keyword evidence="4" id="KW-1185">Reference proteome</keyword>
<reference evidence="4" key="1">
    <citation type="journal article" date="2014" name="Genome Announc.">
        <title>Draft Genome Sequence of the algae degrading bacterium Pseudomonas mendocina AD6.</title>
        <authorList>
            <person name="Barney B.M."/>
            <person name="Lenneman E.M."/>
        </authorList>
    </citation>
    <scope>NUCLEOTIDE SEQUENCE [LARGE SCALE GENOMIC DNA]</scope>
    <source>
        <strain evidence="4">AD6</strain>
    </source>
</reference>
<name>A0ABN0S8W5_9GAMM</name>
<evidence type="ECO:0000256" key="2">
    <source>
        <dbReference type="ARBA" id="ARBA00022679"/>
    </source>
</evidence>
<proteinExistence type="predicted"/>
<dbReference type="EMBL" id="JFJN01000065">
    <property type="protein sequence ID" value="EZH78476.1"/>
    <property type="molecule type" value="Genomic_DNA"/>
</dbReference>
<dbReference type="RefSeq" id="WP_051563977.1">
    <property type="nucleotide sequence ID" value="NZ_JFJN01000065.1"/>
</dbReference>
<dbReference type="InterPro" id="IPR002201">
    <property type="entry name" value="Glyco_trans_9"/>
</dbReference>
<dbReference type="InterPro" id="IPR051199">
    <property type="entry name" value="LPS_LOS_Heptosyltrfase"/>
</dbReference>
<dbReference type="PANTHER" id="PTHR30160">
    <property type="entry name" value="TETRAACYLDISACCHARIDE 4'-KINASE-RELATED"/>
    <property type="match status" value="1"/>
</dbReference>
<accession>A0ABN0S8W5</accession>
<dbReference type="Proteomes" id="UP000023842">
    <property type="component" value="Unassembled WGS sequence"/>
</dbReference>
<keyword evidence="1" id="KW-0328">Glycosyltransferase</keyword>
<evidence type="ECO:0000313" key="4">
    <source>
        <dbReference type="Proteomes" id="UP000023842"/>
    </source>
</evidence>
<comment type="caution">
    <text evidence="3">The sequence shown here is derived from an EMBL/GenBank/DDBJ whole genome shotgun (WGS) entry which is preliminary data.</text>
</comment>
<gene>
    <name evidence="3" type="ORF">AU05_20505</name>
</gene>
<dbReference type="SUPFAM" id="SSF53756">
    <property type="entry name" value="UDP-Glycosyltransferase/glycogen phosphorylase"/>
    <property type="match status" value="1"/>
</dbReference>
<protein>
    <submittedName>
        <fullName evidence="3">ADP-heptose--LPS heptosyltransferase</fullName>
    </submittedName>
</protein>
<keyword evidence="2" id="KW-0808">Transferase</keyword>
<evidence type="ECO:0000313" key="3">
    <source>
        <dbReference type="EMBL" id="EZH78476.1"/>
    </source>
</evidence>
<sequence length="328" mass="36014">MSVEKTVIKPGIRVAVVSCPALGDTTLFLRLAGRLMAAGARVTLVSPSLAALREYLPDLNIVADRQPDLPELAESHELVICYIDWLIKAARSGNDLSEVSNIAYLSGKKLPANLRLGERPVTVGGIELPGAHNVICRDPKAGRTMVQWIDLYAEEVLGLDLSRPITGFQSLPDVASDAGQRVAIFPTTPHASKNFSPAGFLRLARRLASLGWQVEFVGIPAEQQILRAQYPAYPVHAFNDLKGLVSFLRTCSVVISNDSGGGHLGSLLGLRTFTITRRRSDFTWRPGFNELNCVINPVLSFKWMGRTVWRPFIPLRRIVRALADVKVQ</sequence>